<dbReference type="RefSeq" id="WP_106256717.1">
    <property type="nucleotide sequence ID" value="NZ_CAWNSW010000067.1"/>
</dbReference>
<dbReference type="GO" id="GO:0006355">
    <property type="term" value="P:regulation of DNA-templated transcription"/>
    <property type="evidence" value="ECO:0007669"/>
    <property type="project" value="InterPro"/>
</dbReference>
<dbReference type="PANTHER" id="PTHR43711">
    <property type="entry name" value="TWO-COMPONENT HISTIDINE KINASE"/>
    <property type="match status" value="1"/>
</dbReference>
<evidence type="ECO:0000256" key="7">
    <source>
        <dbReference type="SAM" id="Coils"/>
    </source>
</evidence>
<keyword evidence="4" id="KW-0808">Transferase</keyword>
<keyword evidence="12" id="KW-1185">Reference proteome</keyword>
<sequence>MNDIEGMGTKLHNAQHRVEILSHNAETFLNQPELLSTVLEELAVVLEEVEQQYEEVLITRQTLESKRQRYQELFDFAPDGYLVTDANGVIQEVNQAATSLFGMRQEFLLHKPLAILVADADRRAFRTYFSSLQTTPQQRNWDFCFKARQGETFPAVITASAMRTAQGALTGWRWLVRDITELKQAMADQKALVSQTALDNLRSNFIQVVSHEFRTPMTVILTALELLMHYSKAAGADDKQQSYFDRMRQAIWRMNTLINDVLLYADAEADLVSFNPAPLNLATLCAERIQAQQSRDHDRHLITLSSNGACDAVYGDEALLEQMFDRLLSNAITYSPVGTPVCVTLQCERDRACISIHNEGTYIPPENQARLFEPFYRQEDTAYIPGAGLGLTLVKQAVDQHNGELNVESSVNLGTTFRVTLPGLEV</sequence>
<dbReference type="EC" id="2.7.13.3" evidence="2"/>
<evidence type="ECO:0000256" key="6">
    <source>
        <dbReference type="ARBA" id="ARBA00023012"/>
    </source>
</evidence>
<dbReference type="InterPro" id="IPR050736">
    <property type="entry name" value="Sensor_HK_Regulatory"/>
</dbReference>
<dbReference type="InterPro" id="IPR004358">
    <property type="entry name" value="Sig_transdc_His_kin-like_C"/>
</dbReference>
<reference evidence="11 12" key="2">
    <citation type="submission" date="2018-03" db="EMBL/GenBank/DDBJ databases">
        <title>The ancient ancestry and fast evolution of plastids.</title>
        <authorList>
            <person name="Moore K.R."/>
            <person name="Magnabosco C."/>
            <person name="Momper L."/>
            <person name="Gold D.A."/>
            <person name="Bosak T."/>
            <person name="Fournier G.P."/>
        </authorList>
    </citation>
    <scope>NUCLEOTIDE SEQUENCE [LARGE SCALE GENOMIC DNA]</scope>
    <source>
        <strain evidence="11 12">ULC18</strain>
    </source>
</reference>
<dbReference type="SUPFAM" id="SSF55785">
    <property type="entry name" value="PYP-like sensor domain (PAS domain)"/>
    <property type="match status" value="1"/>
</dbReference>
<dbReference type="GO" id="GO:0000155">
    <property type="term" value="F:phosphorelay sensor kinase activity"/>
    <property type="evidence" value="ECO:0007669"/>
    <property type="project" value="InterPro"/>
</dbReference>
<dbReference type="InterPro" id="IPR000700">
    <property type="entry name" value="PAS-assoc_C"/>
</dbReference>
<feature type="domain" description="PAS" evidence="9">
    <location>
        <begin position="66"/>
        <end position="139"/>
    </location>
</feature>
<organism evidence="11 12">
    <name type="scientific">Stenomitos frigidus ULC18</name>
    <dbReference type="NCBI Taxonomy" id="2107698"/>
    <lineage>
        <taxon>Bacteria</taxon>
        <taxon>Bacillati</taxon>
        <taxon>Cyanobacteriota</taxon>
        <taxon>Cyanophyceae</taxon>
        <taxon>Leptolyngbyales</taxon>
        <taxon>Leptolyngbyaceae</taxon>
        <taxon>Stenomitos</taxon>
    </lineage>
</organism>
<accession>A0A2T1E7G3</accession>
<dbReference type="CDD" id="cd00130">
    <property type="entry name" value="PAS"/>
    <property type="match status" value="1"/>
</dbReference>
<evidence type="ECO:0000256" key="1">
    <source>
        <dbReference type="ARBA" id="ARBA00000085"/>
    </source>
</evidence>
<evidence type="ECO:0000256" key="2">
    <source>
        <dbReference type="ARBA" id="ARBA00012438"/>
    </source>
</evidence>
<dbReference type="Gene3D" id="3.30.565.10">
    <property type="entry name" value="Histidine kinase-like ATPase, C-terminal domain"/>
    <property type="match status" value="1"/>
</dbReference>
<evidence type="ECO:0000259" key="9">
    <source>
        <dbReference type="PROSITE" id="PS50112"/>
    </source>
</evidence>
<dbReference type="SUPFAM" id="SSF47384">
    <property type="entry name" value="Homodimeric domain of signal transducing histidine kinase"/>
    <property type="match status" value="1"/>
</dbReference>
<proteinExistence type="predicted"/>
<dbReference type="SUPFAM" id="SSF55874">
    <property type="entry name" value="ATPase domain of HSP90 chaperone/DNA topoisomerase II/histidine kinase"/>
    <property type="match status" value="1"/>
</dbReference>
<dbReference type="PRINTS" id="PR00344">
    <property type="entry name" value="BCTRLSENSOR"/>
</dbReference>
<keyword evidence="3" id="KW-0597">Phosphoprotein</keyword>
<dbReference type="PROSITE" id="PS50112">
    <property type="entry name" value="PAS"/>
    <property type="match status" value="1"/>
</dbReference>
<dbReference type="AlphaFoldDB" id="A0A2T1E7G3"/>
<dbReference type="NCBIfam" id="TIGR00229">
    <property type="entry name" value="sensory_box"/>
    <property type="match status" value="1"/>
</dbReference>
<evidence type="ECO:0000313" key="11">
    <source>
        <dbReference type="EMBL" id="PSB28625.1"/>
    </source>
</evidence>
<keyword evidence="5" id="KW-0418">Kinase</keyword>
<gene>
    <name evidence="11" type="ORF">C7B82_12975</name>
</gene>
<protein>
    <recommendedName>
        <fullName evidence="2">histidine kinase</fullName>
        <ecNumber evidence="2">2.7.13.3</ecNumber>
    </recommendedName>
</protein>
<dbReference type="InterPro" id="IPR035965">
    <property type="entry name" value="PAS-like_dom_sf"/>
</dbReference>
<feature type="domain" description="PAC" evidence="10">
    <location>
        <begin position="139"/>
        <end position="191"/>
    </location>
</feature>
<dbReference type="InterPro" id="IPR003661">
    <property type="entry name" value="HisK_dim/P_dom"/>
</dbReference>
<dbReference type="SMART" id="SM00388">
    <property type="entry name" value="HisKA"/>
    <property type="match status" value="1"/>
</dbReference>
<comment type="caution">
    <text evidence="11">The sequence shown here is derived from an EMBL/GenBank/DDBJ whole genome shotgun (WGS) entry which is preliminary data.</text>
</comment>
<evidence type="ECO:0000313" key="12">
    <source>
        <dbReference type="Proteomes" id="UP000239576"/>
    </source>
</evidence>
<dbReference type="CDD" id="cd00082">
    <property type="entry name" value="HisKA"/>
    <property type="match status" value="1"/>
</dbReference>
<dbReference type="InterPro" id="IPR005467">
    <property type="entry name" value="His_kinase_dom"/>
</dbReference>
<dbReference type="PANTHER" id="PTHR43711:SF26">
    <property type="entry name" value="SENSOR HISTIDINE KINASE RCSC"/>
    <property type="match status" value="1"/>
</dbReference>
<keyword evidence="7" id="KW-0175">Coiled coil</keyword>
<dbReference type="InterPro" id="IPR036097">
    <property type="entry name" value="HisK_dim/P_sf"/>
</dbReference>
<evidence type="ECO:0000256" key="3">
    <source>
        <dbReference type="ARBA" id="ARBA00022553"/>
    </source>
</evidence>
<reference evidence="12" key="1">
    <citation type="submission" date="2018-02" db="EMBL/GenBank/DDBJ databases">
        <authorList>
            <person name="Moore K."/>
            <person name="Momper L."/>
        </authorList>
    </citation>
    <scope>NUCLEOTIDE SEQUENCE [LARGE SCALE GENOMIC DNA]</scope>
    <source>
        <strain evidence="12">ULC18</strain>
    </source>
</reference>
<dbReference type="Pfam" id="PF00989">
    <property type="entry name" value="PAS"/>
    <property type="match status" value="1"/>
</dbReference>
<dbReference type="InterPro" id="IPR003594">
    <property type="entry name" value="HATPase_dom"/>
</dbReference>
<comment type="catalytic activity">
    <reaction evidence="1">
        <text>ATP + protein L-histidine = ADP + protein N-phospho-L-histidine.</text>
        <dbReference type="EC" id="2.7.13.3"/>
    </reaction>
</comment>
<evidence type="ECO:0000259" key="10">
    <source>
        <dbReference type="PROSITE" id="PS50113"/>
    </source>
</evidence>
<keyword evidence="6" id="KW-0902">Two-component regulatory system</keyword>
<dbReference type="Pfam" id="PF00512">
    <property type="entry name" value="HisKA"/>
    <property type="match status" value="1"/>
</dbReference>
<dbReference type="SMART" id="SM00387">
    <property type="entry name" value="HATPase_c"/>
    <property type="match status" value="1"/>
</dbReference>
<evidence type="ECO:0000256" key="4">
    <source>
        <dbReference type="ARBA" id="ARBA00022679"/>
    </source>
</evidence>
<dbReference type="Proteomes" id="UP000239576">
    <property type="component" value="Unassembled WGS sequence"/>
</dbReference>
<dbReference type="Gene3D" id="1.10.287.130">
    <property type="match status" value="1"/>
</dbReference>
<dbReference type="InterPro" id="IPR013767">
    <property type="entry name" value="PAS_fold"/>
</dbReference>
<dbReference type="PROSITE" id="PS50109">
    <property type="entry name" value="HIS_KIN"/>
    <property type="match status" value="1"/>
</dbReference>
<evidence type="ECO:0000256" key="5">
    <source>
        <dbReference type="ARBA" id="ARBA00022777"/>
    </source>
</evidence>
<feature type="domain" description="Histidine kinase" evidence="8">
    <location>
        <begin position="208"/>
        <end position="425"/>
    </location>
</feature>
<dbReference type="SMART" id="SM00091">
    <property type="entry name" value="PAS"/>
    <property type="match status" value="1"/>
</dbReference>
<dbReference type="Gene3D" id="3.30.450.20">
    <property type="entry name" value="PAS domain"/>
    <property type="match status" value="1"/>
</dbReference>
<dbReference type="InterPro" id="IPR036890">
    <property type="entry name" value="HATPase_C_sf"/>
</dbReference>
<dbReference type="InterPro" id="IPR000014">
    <property type="entry name" value="PAS"/>
</dbReference>
<dbReference type="CDD" id="cd00075">
    <property type="entry name" value="HATPase"/>
    <property type="match status" value="1"/>
</dbReference>
<name>A0A2T1E7G3_9CYAN</name>
<evidence type="ECO:0000259" key="8">
    <source>
        <dbReference type="PROSITE" id="PS50109"/>
    </source>
</evidence>
<dbReference type="EMBL" id="PVWK01000077">
    <property type="protein sequence ID" value="PSB28625.1"/>
    <property type="molecule type" value="Genomic_DNA"/>
</dbReference>
<dbReference type="PROSITE" id="PS50113">
    <property type="entry name" value="PAC"/>
    <property type="match status" value="1"/>
</dbReference>
<dbReference type="Pfam" id="PF02518">
    <property type="entry name" value="HATPase_c"/>
    <property type="match status" value="1"/>
</dbReference>
<feature type="coiled-coil region" evidence="7">
    <location>
        <begin position="39"/>
        <end position="66"/>
    </location>
</feature>
<dbReference type="OrthoDB" id="459598at2"/>